<dbReference type="Proteomes" id="UP001157017">
    <property type="component" value="Unassembled WGS sequence"/>
</dbReference>
<evidence type="ECO:0000313" key="3">
    <source>
        <dbReference type="Proteomes" id="UP001157017"/>
    </source>
</evidence>
<protein>
    <recommendedName>
        <fullName evidence="4">Glycosyl transferase</fullName>
    </recommendedName>
</protein>
<keyword evidence="1" id="KW-0732">Signal</keyword>
<evidence type="ECO:0008006" key="4">
    <source>
        <dbReference type="Google" id="ProtNLM"/>
    </source>
</evidence>
<reference evidence="3" key="1">
    <citation type="journal article" date="2019" name="Int. J. Syst. Evol. Microbiol.">
        <title>The Global Catalogue of Microorganisms (GCM) 10K type strain sequencing project: providing services to taxonomists for standard genome sequencing and annotation.</title>
        <authorList>
            <consortium name="The Broad Institute Genomics Platform"/>
            <consortium name="The Broad Institute Genome Sequencing Center for Infectious Disease"/>
            <person name="Wu L."/>
            <person name="Ma J."/>
        </authorList>
    </citation>
    <scope>NUCLEOTIDE SEQUENCE [LARGE SCALE GENOMIC DNA]</scope>
    <source>
        <strain evidence="3">NBRC 108730</strain>
    </source>
</reference>
<feature type="chain" id="PRO_5045591926" description="Glycosyl transferase" evidence="1">
    <location>
        <begin position="32"/>
        <end position="287"/>
    </location>
</feature>
<comment type="caution">
    <text evidence="2">The sequence shown here is derived from an EMBL/GenBank/DDBJ whole genome shotgun (WGS) entry which is preliminary data.</text>
</comment>
<sequence length="287" mass="27781">MSRRPAAAPWRALTAALAGAAATGGAAHALAARPPGGTARWARTNHRGEPLTLLEGPATVLGAAAGVALAPGLPRGARAAALTAVLGAGALGAYDDLAGDGDRRGLAGHLGALAHGRVTTGAVKVLGLAATGTVAAALAGGASSRGRARPAARVADVLVGGAVVAGSANLLNLLDLRPGRALKATLLAAAPGLAVADPLAAAAAGAAVAALPADLGERSMLGDTGANALGALLGATWVARSGPRGRAVALAALTALTLASERVAFTAVIERTPVLRELDRLGRRPRT</sequence>
<dbReference type="EMBL" id="BSUZ01000001">
    <property type="protein sequence ID" value="GMA85329.1"/>
    <property type="molecule type" value="Genomic_DNA"/>
</dbReference>
<accession>A0ABQ6JD19</accession>
<name>A0ABQ6JD19_9ACTN</name>
<evidence type="ECO:0000256" key="1">
    <source>
        <dbReference type="SAM" id="SignalP"/>
    </source>
</evidence>
<proteinExistence type="predicted"/>
<organism evidence="2 3">
    <name type="scientific">Angustibacter aerolatus</name>
    <dbReference type="NCBI Taxonomy" id="1162965"/>
    <lineage>
        <taxon>Bacteria</taxon>
        <taxon>Bacillati</taxon>
        <taxon>Actinomycetota</taxon>
        <taxon>Actinomycetes</taxon>
        <taxon>Kineosporiales</taxon>
        <taxon>Kineosporiaceae</taxon>
    </lineage>
</organism>
<gene>
    <name evidence="2" type="ORF">GCM10025868_05790</name>
</gene>
<evidence type="ECO:0000313" key="2">
    <source>
        <dbReference type="EMBL" id="GMA85329.1"/>
    </source>
</evidence>
<feature type="signal peptide" evidence="1">
    <location>
        <begin position="1"/>
        <end position="31"/>
    </location>
</feature>
<keyword evidence="3" id="KW-1185">Reference proteome</keyword>